<dbReference type="PANTHER" id="PTHR43482:SF1">
    <property type="entry name" value="PROTEIN AST1-RELATED"/>
    <property type="match status" value="1"/>
</dbReference>
<dbReference type="Pfam" id="PF08240">
    <property type="entry name" value="ADH_N"/>
    <property type="match status" value="1"/>
</dbReference>
<sequence>MNPVDPAARERWLYIGQPPFTLGWDVSDLVEQVGTGVSRFEVGEEVYGMRELSSLVAAGQLNVHVSQTFPLEEAAAAHRAMEDGHVTGKIVLTID</sequence>
<evidence type="ECO:0000313" key="3">
    <source>
        <dbReference type="Proteomes" id="UP000308760"/>
    </source>
</evidence>
<organism evidence="2 3">
    <name type="scientific">Glycomyces buryatensis</name>
    <dbReference type="NCBI Taxonomy" id="2570927"/>
    <lineage>
        <taxon>Bacteria</taxon>
        <taxon>Bacillati</taxon>
        <taxon>Actinomycetota</taxon>
        <taxon>Actinomycetes</taxon>
        <taxon>Glycomycetales</taxon>
        <taxon>Glycomycetaceae</taxon>
        <taxon>Glycomyces</taxon>
    </lineage>
</organism>
<keyword evidence="3" id="KW-1185">Reference proteome</keyword>
<reference evidence="3" key="1">
    <citation type="submission" date="2019-04" db="EMBL/GenBank/DDBJ databases">
        <title>Nocardioides xinjiangensis sp. nov.</title>
        <authorList>
            <person name="Liu S."/>
        </authorList>
    </citation>
    <scope>NUCLEOTIDE SEQUENCE [LARGE SCALE GENOMIC DNA]</scope>
    <source>
        <strain evidence="3">18</strain>
    </source>
</reference>
<evidence type="ECO:0000313" key="2">
    <source>
        <dbReference type="EMBL" id="THV42352.1"/>
    </source>
</evidence>
<dbReference type="RefSeq" id="WP_136533784.1">
    <property type="nucleotide sequence ID" value="NZ_STGY01000025.1"/>
</dbReference>
<dbReference type="EMBL" id="STGY01000025">
    <property type="protein sequence ID" value="THV42352.1"/>
    <property type="molecule type" value="Genomic_DNA"/>
</dbReference>
<dbReference type="InterPro" id="IPR013154">
    <property type="entry name" value="ADH-like_N"/>
</dbReference>
<dbReference type="AlphaFoldDB" id="A0A4S8QGP9"/>
<feature type="domain" description="Alcohol dehydrogenase-like N-terminal" evidence="1">
    <location>
        <begin position="2"/>
        <end position="47"/>
    </location>
</feature>
<dbReference type="Proteomes" id="UP000308760">
    <property type="component" value="Unassembled WGS sequence"/>
</dbReference>
<dbReference type="SUPFAM" id="SSF50129">
    <property type="entry name" value="GroES-like"/>
    <property type="match status" value="1"/>
</dbReference>
<gene>
    <name evidence="2" type="ORF">FAB82_06760</name>
</gene>
<accession>A0A4S8QGP9</accession>
<comment type="caution">
    <text evidence="2">The sequence shown here is derived from an EMBL/GenBank/DDBJ whole genome shotgun (WGS) entry which is preliminary data.</text>
</comment>
<proteinExistence type="predicted"/>
<dbReference type="InterPro" id="IPR011032">
    <property type="entry name" value="GroES-like_sf"/>
</dbReference>
<dbReference type="InterPro" id="IPR052585">
    <property type="entry name" value="Lipid_raft_assoc_Zn_ADH"/>
</dbReference>
<protein>
    <recommendedName>
        <fullName evidence="1">Alcohol dehydrogenase-like N-terminal domain-containing protein</fullName>
    </recommendedName>
</protein>
<evidence type="ECO:0000259" key="1">
    <source>
        <dbReference type="Pfam" id="PF08240"/>
    </source>
</evidence>
<dbReference type="PANTHER" id="PTHR43482">
    <property type="entry name" value="PROTEIN AST1-RELATED"/>
    <property type="match status" value="1"/>
</dbReference>
<dbReference type="OrthoDB" id="3727682at2"/>
<name>A0A4S8QGP9_9ACTN</name>
<reference evidence="2 3" key="2">
    <citation type="submission" date="2019-05" db="EMBL/GenBank/DDBJ databases">
        <title>Glycomyces buryatensis sp. nov.</title>
        <authorList>
            <person name="Nikitina E."/>
        </authorList>
    </citation>
    <scope>NUCLEOTIDE SEQUENCE [LARGE SCALE GENOMIC DNA]</scope>
    <source>
        <strain evidence="2 3">18</strain>
    </source>
</reference>
<dbReference type="Pfam" id="PF13602">
    <property type="entry name" value="ADH_zinc_N_2"/>
    <property type="match status" value="1"/>
</dbReference>
<dbReference type="Gene3D" id="3.90.180.10">
    <property type="entry name" value="Medium-chain alcohol dehydrogenases, catalytic domain"/>
    <property type="match status" value="2"/>
</dbReference>